<sequence>MPGDRRTVDSSTKPDATGTAVTAGSHGGISSGWPTARQGVTGVVFNDAHVSDALSAWGDGVPSHANERAASLCVEPGDTPRDFVETVQNAE</sequence>
<accession>A0ABD6AEB9</accession>
<keyword evidence="3" id="KW-1185">Reference proteome</keyword>
<feature type="region of interest" description="Disordered" evidence="1">
    <location>
        <begin position="1"/>
        <end position="34"/>
    </location>
</feature>
<feature type="compositionally biased region" description="Polar residues" evidence="1">
    <location>
        <begin position="9"/>
        <end position="22"/>
    </location>
</feature>
<proteinExistence type="predicted"/>
<comment type="caution">
    <text evidence="2">The sequence shown here is derived from an EMBL/GenBank/DDBJ whole genome shotgun (WGS) entry which is preliminary data.</text>
</comment>
<reference evidence="2 3" key="1">
    <citation type="journal article" date="2019" name="Int. J. Syst. Evol. Microbiol.">
        <title>The Global Catalogue of Microorganisms (GCM) 10K type strain sequencing project: providing services to taxonomists for standard genome sequencing and annotation.</title>
        <authorList>
            <consortium name="The Broad Institute Genomics Platform"/>
            <consortium name="The Broad Institute Genome Sequencing Center for Infectious Disease"/>
            <person name="Wu L."/>
            <person name="Ma J."/>
        </authorList>
    </citation>
    <scope>NUCLEOTIDE SEQUENCE [LARGE SCALE GENOMIC DNA]</scope>
    <source>
        <strain evidence="2 3">PSR21</strain>
    </source>
</reference>
<protein>
    <submittedName>
        <fullName evidence="2">Uncharacterized protein</fullName>
    </submittedName>
</protein>
<evidence type="ECO:0000313" key="3">
    <source>
        <dbReference type="Proteomes" id="UP001596547"/>
    </source>
</evidence>
<organism evidence="2 3">
    <name type="scientific">Halomarina halobia</name>
    <dbReference type="NCBI Taxonomy" id="3033386"/>
    <lineage>
        <taxon>Archaea</taxon>
        <taxon>Methanobacteriati</taxon>
        <taxon>Methanobacteriota</taxon>
        <taxon>Stenosarchaea group</taxon>
        <taxon>Halobacteria</taxon>
        <taxon>Halobacteriales</taxon>
        <taxon>Natronomonadaceae</taxon>
        <taxon>Halomarina</taxon>
    </lineage>
</organism>
<evidence type="ECO:0000256" key="1">
    <source>
        <dbReference type="SAM" id="MobiDB-lite"/>
    </source>
</evidence>
<name>A0ABD6AEB9_9EURY</name>
<dbReference type="Proteomes" id="UP001596547">
    <property type="component" value="Unassembled WGS sequence"/>
</dbReference>
<dbReference type="EMBL" id="JBHTBF010000003">
    <property type="protein sequence ID" value="MFC7318918.1"/>
    <property type="molecule type" value="Genomic_DNA"/>
</dbReference>
<dbReference type="AlphaFoldDB" id="A0ABD6AEB9"/>
<gene>
    <name evidence="2" type="ORF">ACFQPE_19265</name>
</gene>
<dbReference type="GeneID" id="79317896"/>
<evidence type="ECO:0000313" key="2">
    <source>
        <dbReference type="EMBL" id="MFC7318918.1"/>
    </source>
</evidence>
<dbReference type="RefSeq" id="WP_276306239.1">
    <property type="nucleotide sequence ID" value="NZ_CP119993.1"/>
</dbReference>